<organism evidence="1 2">
    <name type="scientific">Paenibacillus harenae</name>
    <dbReference type="NCBI Taxonomy" id="306543"/>
    <lineage>
        <taxon>Bacteria</taxon>
        <taxon>Bacillati</taxon>
        <taxon>Bacillota</taxon>
        <taxon>Bacilli</taxon>
        <taxon>Bacillales</taxon>
        <taxon>Paenibacillaceae</taxon>
        <taxon>Paenibacillus</taxon>
    </lineage>
</organism>
<reference evidence="1 2" key="1">
    <citation type="submission" date="2023-07" db="EMBL/GenBank/DDBJ databases">
        <title>Sorghum-associated microbial communities from plants grown in Nebraska, USA.</title>
        <authorList>
            <person name="Schachtman D."/>
        </authorList>
    </citation>
    <scope>NUCLEOTIDE SEQUENCE [LARGE SCALE GENOMIC DNA]</scope>
    <source>
        <strain evidence="1 2">CC482</strain>
    </source>
</reference>
<sequence>MRKLVFFVGGAGAGKTTLAKALAARRGAALFDMDTMLRPAAVALMTQAGLDPRDRDSAAYKSLCRDLGYRITMDAALENVTIGNDALVIGPFTKETEDPQWIETELASIGATLEDVEVLVLFVQLKDDRQHYERIASRGLELDQYKLGHWHEFSQSSLVPRKLKWNIPAGSVLYFDNSGELDEQTIERLERFVYGAP</sequence>
<accession>A0ABT9U842</accession>
<dbReference type="Proteomes" id="UP001229346">
    <property type="component" value="Unassembled WGS sequence"/>
</dbReference>
<gene>
    <name evidence="1" type="ORF">J2T15_005288</name>
</gene>
<evidence type="ECO:0000313" key="1">
    <source>
        <dbReference type="EMBL" id="MDQ0115821.1"/>
    </source>
</evidence>
<dbReference type="RefSeq" id="WP_307207787.1">
    <property type="nucleotide sequence ID" value="NZ_JAUSSU010000012.1"/>
</dbReference>
<dbReference type="InterPro" id="IPR027417">
    <property type="entry name" value="P-loop_NTPase"/>
</dbReference>
<evidence type="ECO:0008006" key="3">
    <source>
        <dbReference type="Google" id="ProtNLM"/>
    </source>
</evidence>
<protein>
    <recommendedName>
        <fullName evidence="3">ATP-binding protein</fullName>
    </recommendedName>
</protein>
<dbReference type="EMBL" id="JAUSSU010000012">
    <property type="protein sequence ID" value="MDQ0115821.1"/>
    <property type="molecule type" value="Genomic_DNA"/>
</dbReference>
<dbReference type="SUPFAM" id="SSF52540">
    <property type="entry name" value="P-loop containing nucleoside triphosphate hydrolases"/>
    <property type="match status" value="1"/>
</dbReference>
<proteinExistence type="predicted"/>
<keyword evidence="2" id="KW-1185">Reference proteome</keyword>
<comment type="caution">
    <text evidence="1">The sequence shown here is derived from an EMBL/GenBank/DDBJ whole genome shotgun (WGS) entry which is preliminary data.</text>
</comment>
<evidence type="ECO:0000313" key="2">
    <source>
        <dbReference type="Proteomes" id="UP001229346"/>
    </source>
</evidence>
<dbReference type="Gene3D" id="3.40.50.300">
    <property type="entry name" value="P-loop containing nucleotide triphosphate hydrolases"/>
    <property type="match status" value="1"/>
</dbReference>
<name>A0ABT9U842_PAEHA</name>